<dbReference type="PANTHER" id="PTHR31306">
    <property type="entry name" value="ALPHA-1,6-MANNOSYLTRANSFERASE MNN11-RELATED"/>
    <property type="match status" value="1"/>
</dbReference>
<sequence>MFGQVRTNRSTVLMAGTVIFLVAFVSLAYNHLDKWEPPADVATDTETSIIGDTHDEPHHDEPHHDEPKKTEPEQPEQHGAMSKPDHPSNASTELGDYYFNYIMKARISPADKKYAPFGAFPMELPAEPKWTEMIGEDLCIIDLDNRPFDEPGQIFSPGLMSWDRADEAHGLSLGVLNHWLYAKNHGYKYYYVDITDPFEDRRNSWKKPPILSKILKKHKACIFLDSDAVFHHLDLPFEWLMNYWQLHPDTNSLALAYDPHHKNNMDKFDKVYLNTGFIVLQNNEKTFEILKEWEDCPNEGGKHPDCVEFRKNRPGKPTDQGGFGTYIRYDYPKDIKDLPCTEANGFPESRSGCDGKFIKHLWTGKKDHIKVVIGQQVPGALLEMFHKQFMDEKPKFFISERDLMAQKD</sequence>
<keyword evidence="1" id="KW-0328">Glycosyltransferase</keyword>
<feature type="region of interest" description="Disordered" evidence="3">
    <location>
        <begin position="49"/>
        <end position="90"/>
    </location>
</feature>
<evidence type="ECO:0000256" key="4">
    <source>
        <dbReference type="SAM" id="Phobius"/>
    </source>
</evidence>
<dbReference type="GO" id="GO:0000139">
    <property type="term" value="C:Golgi membrane"/>
    <property type="evidence" value="ECO:0007669"/>
    <property type="project" value="TreeGrafter"/>
</dbReference>
<dbReference type="PANTHER" id="PTHR31306:SF3">
    <property type="entry name" value="NUCLEOTIDE-DIPHOSPHO-SUGAR TRANSFERASE DOMAIN-CONTAINING PROTEIN"/>
    <property type="match status" value="1"/>
</dbReference>
<evidence type="ECO:0000256" key="2">
    <source>
        <dbReference type="ARBA" id="ARBA00022679"/>
    </source>
</evidence>
<feature type="domain" description="Nucleotide-diphospho-sugar transferase" evidence="5">
    <location>
        <begin position="204"/>
        <end position="326"/>
    </location>
</feature>
<protein>
    <recommendedName>
        <fullName evidence="5">Nucleotide-diphospho-sugar transferase domain-containing protein</fullName>
    </recommendedName>
</protein>
<reference evidence="6" key="1">
    <citation type="submission" date="2021-04" db="EMBL/GenBank/DDBJ databases">
        <title>First draft genome resource for Brassicaceae pathogens Fusarium oxysporum f. sp. raphani and Fusarium oxysporum f. sp. rapae.</title>
        <authorList>
            <person name="Asai S."/>
        </authorList>
    </citation>
    <scope>NUCLEOTIDE SEQUENCE</scope>
    <source>
        <strain evidence="6">Tf1208</strain>
    </source>
</reference>
<dbReference type="InterPro" id="IPR008630">
    <property type="entry name" value="Glyco_trans_34"/>
</dbReference>
<evidence type="ECO:0000313" key="6">
    <source>
        <dbReference type="EMBL" id="KAG7414374.1"/>
    </source>
</evidence>
<evidence type="ECO:0000256" key="1">
    <source>
        <dbReference type="ARBA" id="ARBA00022676"/>
    </source>
</evidence>
<dbReference type="GO" id="GO:0006487">
    <property type="term" value="P:protein N-linked glycosylation"/>
    <property type="evidence" value="ECO:0007669"/>
    <property type="project" value="TreeGrafter"/>
</dbReference>
<dbReference type="EMBL" id="JAELUQ010000005">
    <property type="protein sequence ID" value="KAG7414374.1"/>
    <property type="molecule type" value="Genomic_DNA"/>
</dbReference>
<name>A0A8J5NZJ5_FUSOX</name>
<dbReference type="InterPro" id="IPR005069">
    <property type="entry name" value="Nucl-diP-sugar_transferase"/>
</dbReference>
<feature type="compositionally biased region" description="Basic and acidic residues" evidence="3">
    <location>
        <begin position="52"/>
        <end position="76"/>
    </location>
</feature>
<dbReference type="GO" id="GO:0016757">
    <property type="term" value="F:glycosyltransferase activity"/>
    <property type="evidence" value="ECO:0007669"/>
    <property type="project" value="UniProtKB-KW"/>
</dbReference>
<keyword evidence="4" id="KW-1133">Transmembrane helix</keyword>
<accession>A0A8J5NZJ5</accession>
<evidence type="ECO:0000256" key="3">
    <source>
        <dbReference type="SAM" id="MobiDB-lite"/>
    </source>
</evidence>
<organism evidence="6 7">
    <name type="scientific">Fusarium oxysporum f. sp. rapae</name>
    <dbReference type="NCBI Taxonomy" id="485398"/>
    <lineage>
        <taxon>Eukaryota</taxon>
        <taxon>Fungi</taxon>
        <taxon>Dikarya</taxon>
        <taxon>Ascomycota</taxon>
        <taxon>Pezizomycotina</taxon>
        <taxon>Sordariomycetes</taxon>
        <taxon>Hypocreomycetidae</taxon>
        <taxon>Hypocreales</taxon>
        <taxon>Nectriaceae</taxon>
        <taxon>Fusarium</taxon>
        <taxon>Fusarium oxysporum species complex</taxon>
    </lineage>
</organism>
<proteinExistence type="predicted"/>
<evidence type="ECO:0000259" key="5">
    <source>
        <dbReference type="Pfam" id="PF03407"/>
    </source>
</evidence>
<keyword evidence="2" id="KW-0808">Transferase</keyword>
<keyword evidence="4" id="KW-0472">Membrane</keyword>
<dbReference type="Pfam" id="PF03407">
    <property type="entry name" value="Nucleotid_trans"/>
    <property type="match status" value="1"/>
</dbReference>
<keyword evidence="4" id="KW-0812">Transmembrane</keyword>
<gene>
    <name evidence="6" type="ORF">Forpe1208_v008036</name>
</gene>
<dbReference type="Proteomes" id="UP000694050">
    <property type="component" value="Unassembled WGS sequence"/>
</dbReference>
<feature type="transmembrane region" description="Helical" evidence="4">
    <location>
        <begin position="12"/>
        <end position="29"/>
    </location>
</feature>
<comment type="caution">
    <text evidence="6">The sequence shown here is derived from an EMBL/GenBank/DDBJ whole genome shotgun (WGS) entry which is preliminary data.</text>
</comment>
<evidence type="ECO:0000313" key="7">
    <source>
        <dbReference type="Proteomes" id="UP000694050"/>
    </source>
</evidence>
<dbReference type="AlphaFoldDB" id="A0A8J5NZJ5"/>